<feature type="chain" id="PRO_5007824358" description="Gram-positive cocci surface proteins LPxTG domain-containing protein" evidence="2">
    <location>
        <begin position="35"/>
        <end position="1597"/>
    </location>
</feature>
<dbReference type="EMBL" id="AP017369">
    <property type="protein sequence ID" value="BAU96912.1"/>
    <property type="molecule type" value="Genomic_DNA"/>
</dbReference>
<name>A0A161JPB5_9CORY</name>
<evidence type="ECO:0000259" key="3">
    <source>
        <dbReference type="Pfam" id="PF20674"/>
    </source>
</evidence>
<feature type="domain" description="DUF7927" evidence="4">
    <location>
        <begin position="946"/>
        <end position="1056"/>
    </location>
</feature>
<accession>A0A161JPB5</accession>
<feature type="transmembrane region" description="Helical" evidence="1">
    <location>
        <begin position="1571"/>
        <end position="1593"/>
    </location>
</feature>
<dbReference type="InterPro" id="IPR013783">
    <property type="entry name" value="Ig-like_fold"/>
</dbReference>
<sequence length="1597" mass="171872">MFGRFGRAQTRMKAMCAAGFASLLVVMSPFSAGAVPSIDNSDPLVISDELQDVMPIDNVDNSDVETSTDEPQVDDLVDPEVSELETTDSVDPADAVEVNALDGLLAETNGLLNSLMATTSGDIPFTLDEPHIKWEVKAGDDYVGGATVEVKGPRTSTRWLIWETVSWGTPWTVKDCVADDGNCDGYWDQDPNPGKFAIAERKIGTGSAAIEHGEVFAIRPLSEDAPAGYEWVTPTNSWSEMSSNSNTMPTSQWPRSQPGYLFPTPLEVGEGASLTWKVTHNGMPVGGGIVELSAGGTSQTKELRIRDCVEAPCAPVSMDMDPEPGSFKVSMLYKPTASGFDIEKVSRSLSYTVTPADSPVGYSWRNESSISTSSVGGAGARYLGELPLQTASTMSWSVLGPGNSPVGNATVRVQQRSGWSWIGDYYVTDCAEAPCHPTSMDQDPRPGHFKLDSLREFDGTKQVSHQIDPAARYRVIPAGSINGYTWRSTSPVESSGSFQNGHLELPDLLVSSRASSSQVCVDPGTTYFSLERINSNGARILQLSYNSAETSINSSTNTVSNSSLSALVEPNQTPNALGVTPTGIFYFTGQIGNSDNTSMRNTTVYRFDPSVDRAPYPVFNMDLLSPTTGTVVSGDATVYQGREEFYYAYYSNSPESGAIRFHLYRYSHGNGARTGEVKHIDVQKPSDFGDSMNGDFSFDAQNNIQFIVSNHNGYSVSGSVNSQDFLNEPSAHSLPEVQTITGTGQASSVRGGVNGNSGINGVTYTANGRAIIQQSGNNRNSLVDLPSLNTTGSRNFTGRSLVDLAGCAKPTTVTVKKELTGDRVNADDQFQLNAERSAGSTRDQFASVTTTGGATGMQKEQVGPFVTTLNGTFKASETFVNANKEDYTTTWACYPQEVNGNLGEAFAHGEGTNLQFALSGSEKPAAVTPGSNLVCIFTNSPQREQLIVSKTSNPASGEAVNEEQIIKYDLVFDNSTGTLPAQVDHIDYLADVVDDAFFVDAEGNKLLDKPEVTVDGENLEAEWATTDTQLHIKGSVPASGKSTVSYQVKVKPNSMNIETRRSAENNAGFYVQNFLAKADVVLPKFCTSEVEEGVYCVIHPVNAWTIYKDSKPASGARLHEGGNAHYRLVAEKLTPQTTIDNLVITDDLTNVFKTAGFAPDAAVPGGALSRGVYFFDAQNNSLDATGDSTINADILEPGQAAYPGTDDSLVPTFNGERWILETQPLAVPKNAERVELWFAVEAGNKKQIPGTWPKNDSDIEQTPTMGSKFTNYVTATASQNPAVCVTGQVVGDPNASGMDPNFPINCQVTHELQANYFTIRKDAQGPGVDQVNLNEYGDVANSDYGFDKTGMWNMVGHKFEIRDNNNGQPSELPSVKLCRAEYNPSTGWDGSTWISDATNADWGENSGTLAAIKQWNNENPDNELPLCALIYEQGNIDDLGASTAGGQTGRWRSENLEAGEYWLVETKAPTHQINRDGKQKRAVPGVQLLAEPIAFTVWPDAEGESPSAGGAMYGRGQLDVSPDGSFTDWQERCIPGDNVGERPTACVNPTGYLMLVKDVTTITLPLSGGKYLEAITIAGSVLLVLAGIGIFVWRRRE</sequence>
<dbReference type="InterPro" id="IPR048834">
    <property type="entry name" value="SpaA_pre-album"/>
</dbReference>
<feature type="domain" description="SpaA-like prealbumin fold" evidence="3">
    <location>
        <begin position="812"/>
        <end position="941"/>
    </location>
</feature>
<reference evidence="5 6" key="1">
    <citation type="submission" date="2016-02" db="EMBL/GenBank/DDBJ databases">
        <title>Corynebacterium glutamicum N24 whole genome sequencing project.</title>
        <authorList>
            <person name="Matsutani M."/>
            <person name="Nangtapong N."/>
            <person name="Yakushi T."/>
            <person name="Matsushita K."/>
        </authorList>
    </citation>
    <scope>NUCLEOTIDE SEQUENCE [LARGE SCALE GENOMIC DNA]</scope>
    <source>
        <strain evidence="5 6">N24</strain>
    </source>
</reference>
<feature type="signal peptide" evidence="2">
    <location>
        <begin position="1"/>
        <end position="34"/>
    </location>
</feature>
<keyword evidence="6" id="KW-1185">Reference proteome</keyword>
<organism evidence="5 6">
    <name type="scientific">Corynebacterium suranareeae</name>
    <dbReference type="NCBI Taxonomy" id="2506452"/>
    <lineage>
        <taxon>Bacteria</taxon>
        <taxon>Bacillati</taxon>
        <taxon>Actinomycetota</taxon>
        <taxon>Actinomycetes</taxon>
        <taxon>Mycobacteriales</taxon>
        <taxon>Corynebacteriaceae</taxon>
        <taxon>Corynebacterium</taxon>
    </lineage>
</organism>
<gene>
    <name evidence="5" type="ORF">N24_2650</name>
</gene>
<evidence type="ECO:0000313" key="6">
    <source>
        <dbReference type="Proteomes" id="UP000218244"/>
    </source>
</evidence>
<keyword evidence="1" id="KW-0812">Transmembrane</keyword>
<evidence type="ECO:0000259" key="4">
    <source>
        <dbReference type="Pfam" id="PF25549"/>
    </source>
</evidence>
<dbReference type="KEGG" id="csur:N24_2650"/>
<keyword evidence="1" id="KW-1133">Transmembrane helix</keyword>
<protein>
    <recommendedName>
        <fullName evidence="7">Gram-positive cocci surface proteins LPxTG domain-containing protein</fullName>
    </recommendedName>
</protein>
<evidence type="ECO:0008006" key="7">
    <source>
        <dbReference type="Google" id="ProtNLM"/>
    </source>
</evidence>
<evidence type="ECO:0000256" key="2">
    <source>
        <dbReference type="SAM" id="SignalP"/>
    </source>
</evidence>
<keyword evidence="2" id="KW-0732">Signal</keyword>
<dbReference type="GO" id="GO:0005975">
    <property type="term" value="P:carbohydrate metabolic process"/>
    <property type="evidence" value="ECO:0007669"/>
    <property type="project" value="UniProtKB-ARBA"/>
</dbReference>
<dbReference type="Proteomes" id="UP000218244">
    <property type="component" value="Chromosome"/>
</dbReference>
<keyword evidence="1" id="KW-0472">Membrane</keyword>
<dbReference type="Gene3D" id="2.60.40.10">
    <property type="entry name" value="Immunoglobulins"/>
    <property type="match status" value="1"/>
</dbReference>
<dbReference type="Pfam" id="PF20674">
    <property type="entry name" value="SpaA_3"/>
    <property type="match status" value="1"/>
</dbReference>
<evidence type="ECO:0000256" key="1">
    <source>
        <dbReference type="SAM" id="Phobius"/>
    </source>
</evidence>
<proteinExistence type="predicted"/>
<dbReference type="InterPro" id="IPR057687">
    <property type="entry name" value="DUF7927"/>
</dbReference>
<evidence type="ECO:0000313" key="5">
    <source>
        <dbReference type="EMBL" id="BAU96912.1"/>
    </source>
</evidence>
<dbReference type="Pfam" id="PF25549">
    <property type="entry name" value="DUF7927"/>
    <property type="match status" value="1"/>
</dbReference>